<evidence type="ECO:0000313" key="1">
    <source>
        <dbReference type="EMBL" id="THD19396.1"/>
    </source>
</evidence>
<keyword evidence="2" id="KW-1185">Reference proteome</keyword>
<proteinExistence type="predicted"/>
<comment type="caution">
    <text evidence="1">The sequence shown here is derived from an EMBL/GenBank/DDBJ whole genome shotgun (WGS) entry which is preliminary data.</text>
</comment>
<reference evidence="1" key="1">
    <citation type="submission" date="2019-03" db="EMBL/GenBank/DDBJ databases">
        <title>Improved annotation for the trematode Fasciola hepatica.</title>
        <authorList>
            <person name="Choi Y.-J."/>
            <person name="Martin J."/>
            <person name="Mitreva M."/>
        </authorList>
    </citation>
    <scope>NUCLEOTIDE SEQUENCE [LARGE SCALE GENOMIC DNA]</scope>
</reference>
<dbReference type="EMBL" id="JXXN02006526">
    <property type="protein sequence ID" value="THD19396.1"/>
    <property type="molecule type" value="Genomic_DNA"/>
</dbReference>
<dbReference type="Proteomes" id="UP000230066">
    <property type="component" value="Unassembled WGS sequence"/>
</dbReference>
<name>A0A4E0R0J5_FASHE</name>
<dbReference type="AlphaFoldDB" id="A0A4E0R0J5"/>
<protein>
    <submittedName>
        <fullName evidence="1">Uncharacterized protein</fullName>
    </submittedName>
</protein>
<organism evidence="1 2">
    <name type="scientific">Fasciola hepatica</name>
    <name type="common">Liver fluke</name>
    <dbReference type="NCBI Taxonomy" id="6192"/>
    <lineage>
        <taxon>Eukaryota</taxon>
        <taxon>Metazoa</taxon>
        <taxon>Spiralia</taxon>
        <taxon>Lophotrochozoa</taxon>
        <taxon>Platyhelminthes</taxon>
        <taxon>Trematoda</taxon>
        <taxon>Digenea</taxon>
        <taxon>Plagiorchiida</taxon>
        <taxon>Echinostomata</taxon>
        <taxon>Echinostomatoidea</taxon>
        <taxon>Fasciolidae</taxon>
        <taxon>Fasciola</taxon>
    </lineage>
</organism>
<sequence>MYRISHFLSLTLLKELHSLPPTSLLINSIRFPHSISRFVSQLVSCFNLPQLVISTLFSIIVNEVTMLDTILGQIYQYLSDLAVKWSRNQNPIPEHKNFLLALTRATERTSNLQGNLGRLTRLIRLNFPAH</sequence>
<evidence type="ECO:0000313" key="2">
    <source>
        <dbReference type="Proteomes" id="UP000230066"/>
    </source>
</evidence>
<gene>
    <name evidence="1" type="ORF">D915_009934</name>
</gene>
<accession>A0A4E0R0J5</accession>